<dbReference type="HAMAP" id="MF_00528">
    <property type="entry name" value="Maf"/>
    <property type="match status" value="1"/>
</dbReference>
<evidence type="ECO:0000256" key="1">
    <source>
        <dbReference type="ARBA" id="ARBA00001968"/>
    </source>
</evidence>
<dbReference type="Gene3D" id="3.90.950.10">
    <property type="match status" value="1"/>
</dbReference>
<comment type="cofactor">
    <cofactor evidence="1">
        <name>a divalent metal cation</name>
        <dbReference type="ChEBI" id="CHEBI:60240"/>
    </cofactor>
</comment>
<dbReference type="GO" id="GO:0047429">
    <property type="term" value="F:nucleoside triphosphate diphosphatase activity"/>
    <property type="evidence" value="ECO:0007669"/>
    <property type="project" value="InterPro"/>
</dbReference>
<dbReference type="PANTHER" id="PTHR43213:SF5">
    <property type="entry name" value="BIFUNCTIONAL DTTP_UTP PYROPHOSPHATASE_METHYLTRANSFERASE PROTEIN-RELATED"/>
    <property type="match status" value="1"/>
</dbReference>
<accession>A0A3B1DJG1</accession>
<dbReference type="Pfam" id="PF02545">
    <property type="entry name" value="Maf"/>
    <property type="match status" value="1"/>
</dbReference>
<dbReference type="InterPro" id="IPR003697">
    <property type="entry name" value="Maf-like"/>
</dbReference>
<evidence type="ECO:0000256" key="2">
    <source>
        <dbReference type="ARBA" id="ARBA00022801"/>
    </source>
</evidence>
<dbReference type="SUPFAM" id="SSF52972">
    <property type="entry name" value="ITPase-like"/>
    <property type="match status" value="1"/>
</dbReference>
<proteinExistence type="inferred from homology"/>
<organism evidence="3">
    <name type="scientific">hydrothermal vent metagenome</name>
    <dbReference type="NCBI Taxonomy" id="652676"/>
    <lineage>
        <taxon>unclassified sequences</taxon>
        <taxon>metagenomes</taxon>
        <taxon>ecological metagenomes</taxon>
    </lineage>
</organism>
<keyword evidence="2" id="KW-0378">Hydrolase</keyword>
<reference evidence="3" key="1">
    <citation type="submission" date="2018-06" db="EMBL/GenBank/DDBJ databases">
        <authorList>
            <person name="Zhirakovskaya E."/>
        </authorList>
    </citation>
    <scope>NUCLEOTIDE SEQUENCE</scope>
</reference>
<dbReference type="CDD" id="cd00555">
    <property type="entry name" value="Maf"/>
    <property type="match status" value="1"/>
</dbReference>
<dbReference type="PANTHER" id="PTHR43213">
    <property type="entry name" value="BIFUNCTIONAL DTTP/UTP PYROPHOSPHATASE/METHYLTRANSFERASE PROTEIN-RELATED"/>
    <property type="match status" value="1"/>
</dbReference>
<sequence>MPRLFLASTSPRRKLLLEQAGIPFEFTDPAIDDGVLVPGEVTPEQWVASLAFLKASAGIEGLPARDPDEHWLVLGADTLVVQDGELIGQPRDADHAREIIELLACNSHQVHTGVAILDPRKGDRHMFVDSARVTVGDIPGREINAYVNSGNWRGKAGAYNLHERLDAGWPITFTGDPTTIVGLPMQRLVRLLTRLGVKASDPDATILNNSGTSL</sequence>
<name>A0A3B1DJG1_9ZZZZ</name>
<gene>
    <name evidence="3" type="ORF">MNBD_PLANCTO03-1142</name>
</gene>
<protein>
    <submittedName>
        <fullName evidence="3">Septum formation protein Maf</fullName>
    </submittedName>
</protein>
<dbReference type="AlphaFoldDB" id="A0A3B1DJG1"/>
<dbReference type="InterPro" id="IPR029001">
    <property type="entry name" value="ITPase-like_fam"/>
</dbReference>
<dbReference type="PIRSF" id="PIRSF006305">
    <property type="entry name" value="Maf"/>
    <property type="match status" value="1"/>
</dbReference>
<dbReference type="EMBL" id="UOGK01000191">
    <property type="protein sequence ID" value="VAX39051.1"/>
    <property type="molecule type" value="Genomic_DNA"/>
</dbReference>
<evidence type="ECO:0000313" key="3">
    <source>
        <dbReference type="EMBL" id="VAX39051.1"/>
    </source>
</evidence>